<dbReference type="PRINTS" id="PR00081">
    <property type="entry name" value="GDHRDH"/>
</dbReference>
<evidence type="ECO:0000256" key="1">
    <source>
        <dbReference type="ARBA" id="ARBA00006484"/>
    </source>
</evidence>
<dbReference type="PANTHER" id="PTHR42879">
    <property type="entry name" value="3-OXOACYL-(ACYL-CARRIER-PROTEIN) REDUCTASE"/>
    <property type="match status" value="1"/>
</dbReference>
<organism evidence="3">
    <name type="scientific">freshwater metagenome</name>
    <dbReference type="NCBI Taxonomy" id="449393"/>
    <lineage>
        <taxon>unclassified sequences</taxon>
        <taxon>metagenomes</taxon>
        <taxon>ecological metagenomes</taxon>
    </lineage>
</organism>
<dbReference type="Gene3D" id="3.40.50.720">
    <property type="entry name" value="NAD(P)-binding Rossmann-like Domain"/>
    <property type="match status" value="1"/>
</dbReference>
<dbReference type="SUPFAM" id="SSF51735">
    <property type="entry name" value="NAD(P)-binding Rossmann-fold domains"/>
    <property type="match status" value="1"/>
</dbReference>
<dbReference type="InterPro" id="IPR002347">
    <property type="entry name" value="SDR_fam"/>
</dbReference>
<dbReference type="InterPro" id="IPR050259">
    <property type="entry name" value="SDR"/>
</dbReference>
<comment type="similarity">
    <text evidence="1">Belongs to the short-chain dehydrogenases/reductases (SDR) family.</text>
</comment>
<proteinExistence type="inferred from homology"/>
<evidence type="ECO:0000313" key="3">
    <source>
        <dbReference type="EMBL" id="CAB4547003.1"/>
    </source>
</evidence>
<dbReference type="Pfam" id="PF13561">
    <property type="entry name" value="adh_short_C2"/>
    <property type="match status" value="1"/>
</dbReference>
<dbReference type="InterPro" id="IPR036291">
    <property type="entry name" value="NAD(P)-bd_dom_sf"/>
</dbReference>
<protein>
    <submittedName>
        <fullName evidence="3">Unannotated protein</fullName>
    </submittedName>
</protein>
<name>A0A6J6C968_9ZZZZ</name>
<keyword evidence="2" id="KW-0560">Oxidoreductase</keyword>
<dbReference type="CDD" id="cd05233">
    <property type="entry name" value="SDR_c"/>
    <property type="match status" value="1"/>
</dbReference>
<dbReference type="PANTHER" id="PTHR42879:SF2">
    <property type="entry name" value="3-OXOACYL-[ACYL-CARRIER-PROTEIN] REDUCTASE FABG"/>
    <property type="match status" value="1"/>
</dbReference>
<dbReference type="AlphaFoldDB" id="A0A6J6C968"/>
<gene>
    <name evidence="3" type="ORF">UFOPK1493_00754</name>
</gene>
<sequence>MPEPQQSSRALVTGAGSPGGIGFAAARRLAARGHHVMLVATTDRIHERASELVAAGGSAEGWVCDLRDADAVAELVAHASAAGRLDVVVNNAGMASQGAGTDEAALVESLSLSAWEDTLARNLTSTFLVCRAAVPVMRARGYGRIVNVASTTGAVSAFETAGAYAAAKAGMLGLTRTLALEVAGAGITVNAIAPGWIDTPSATDWERRAGEASPVGRSGTADEVAATIEFLASRDASYVTGSLLVVDGGNHVVEALADRP</sequence>
<dbReference type="PRINTS" id="PR00080">
    <property type="entry name" value="SDRFAMILY"/>
</dbReference>
<reference evidence="3" key="1">
    <citation type="submission" date="2020-05" db="EMBL/GenBank/DDBJ databases">
        <authorList>
            <person name="Chiriac C."/>
            <person name="Salcher M."/>
            <person name="Ghai R."/>
            <person name="Kavagutti S V."/>
        </authorList>
    </citation>
    <scope>NUCLEOTIDE SEQUENCE</scope>
</reference>
<dbReference type="FunFam" id="3.40.50.720:FF:000173">
    <property type="entry name" value="3-oxoacyl-[acyl-carrier protein] reductase"/>
    <property type="match status" value="1"/>
</dbReference>
<evidence type="ECO:0000256" key="2">
    <source>
        <dbReference type="ARBA" id="ARBA00023002"/>
    </source>
</evidence>
<accession>A0A6J6C968</accession>
<dbReference type="EMBL" id="CAEZSR010000017">
    <property type="protein sequence ID" value="CAB4547003.1"/>
    <property type="molecule type" value="Genomic_DNA"/>
</dbReference>
<dbReference type="GO" id="GO:0016491">
    <property type="term" value="F:oxidoreductase activity"/>
    <property type="evidence" value="ECO:0007669"/>
    <property type="project" value="UniProtKB-KW"/>
</dbReference>